<reference evidence="4 5" key="1">
    <citation type="submission" date="2020-12" db="EMBL/GenBank/DDBJ databases">
        <title>Geomonas sp. Red259, isolated from paddy soil.</title>
        <authorList>
            <person name="Xu Z."/>
            <person name="Zhang Z."/>
            <person name="Masuda Y."/>
            <person name="Itoh H."/>
            <person name="Senoo K."/>
        </authorList>
    </citation>
    <scope>NUCLEOTIDE SEQUENCE [LARGE SCALE GENOMIC DNA]</scope>
    <source>
        <strain evidence="4 5">Red259</strain>
    </source>
</reference>
<dbReference type="PANTHER" id="PTHR33375">
    <property type="entry name" value="CHROMOSOME-PARTITIONING PROTEIN PARB-RELATED"/>
    <property type="match status" value="1"/>
</dbReference>
<dbReference type="SMART" id="SM00470">
    <property type="entry name" value="ParB"/>
    <property type="match status" value="1"/>
</dbReference>
<proteinExistence type="inferred from homology"/>
<dbReference type="InterPro" id="IPR050336">
    <property type="entry name" value="Chromosome_partition/occlusion"/>
</dbReference>
<name>A0ABS0YP95_9BACT</name>
<evidence type="ECO:0000259" key="3">
    <source>
        <dbReference type="SMART" id="SM00470"/>
    </source>
</evidence>
<dbReference type="EMBL" id="JAEMHK010000003">
    <property type="protein sequence ID" value="MBJ6799735.1"/>
    <property type="molecule type" value="Genomic_DNA"/>
</dbReference>
<dbReference type="Pfam" id="PF17762">
    <property type="entry name" value="HTH_ParB"/>
    <property type="match status" value="1"/>
</dbReference>
<evidence type="ECO:0000256" key="2">
    <source>
        <dbReference type="ARBA" id="ARBA00022829"/>
    </source>
</evidence>
<accession>A0ABS0YP95</accession>
<gene>
    <name evidence="4" type="ORF">JFN90_06245</name>
</gene>
<dbReference type="RefSeq" id="WP_199394237.1">
    <property type="nucleotide sequence ID" value="NZ_JAEMHK010000003.1"/>
</dbReference>
<dbReference type="InterPro" id="IPR041468">
    <property type="entry name" value="HTH_ParB/Spo0J"/>
</dbReference>
<dbReference type="SUPFAM" id="SSF110849">
    <property type="entry name" value="ParB/Sulfiredoxin"/>
    <property type="match status" value="1"/>
</dbReference>
<keyword evidence="2" id="KW-0159">Chromosome partition</keyword>
<feature type="domain" description="ParB-like N-terminal" evidence="3">
    <location>
        <begin position="30"/>
        <end position="117"/>
    </location>
</feature>
<comment type="caution">
    <text evidence="4">The sequence shown here is derived from an EMBL/GenBank/DDBJ whole genome shotgun (WGS) entry which is preliminary data.</text>
</comment>
<evidence type="ECO:0000256" key="1">
    <source>
        <dbReference type="ARBA" id="ARBA00006295"/>
    </source>
</evidence>
<dbReference type="NCBIfam" id="TIGR00180">
    <property type="entry name" value="parB_part"/>
    <property type="match status" value="1"/>
</dbReference>
<evidence type="ECO:0000313" key="5">
    <source>
        <dbReference type="Proteomes" id="UP000641025"/>
    </source>
</evidence>
<dbReference type="Gene3D" id="1.10.10.2830">
    <property type="match status" value="1"/>
</dbReference>
<dbReference type="InterPro" id="IPR004437">
    <property type="entry name" value="ParB/RepB/Spo0J"/>
</dbReference>
<dbReference type="Pfam" id="PF02195">
    <property type="entry name" value="ParB_N"/>
    <property type="match status" value="1"/>
</dbReference>
<evidence type="ECO:0000313" key="4">
    <source>
        <dbReference type="EMBL" id="MBJ6799735.1"/>
    </source>
</evidence>
<dbReference type="Gene3D" id="3.90.1530.30">
    <property type="match status" value="1"/>
</dbReference>
<dbReference type="PANTHER" id="PTHR33375:SF1">
    <property type="entry name" value="CHROMOSOME-PARTITIONING PROTEIN PARB-RELATED"/>
    <property type="match status" value="1"/>
</dbReference>
<comment type="similarity">
    <text evidence="1">Belongs to the ParB family.</text>
</comment>
<sequence length="273" mass="29866">MEEAIEQNEILSEETPVTTPAGTYEIGQLYHISPFDLEGDPQQPRKTFDAEAMASLVKSIKHYGVLQPVLFRQDPSGARIVVAGERRVRAAREAKLESIPALCTSGDTAEKALVENLLRSDLTVVEEAEAVKRLQDEAGYKNKEVAAIIGKAESTVSEILSLNRLPEEIRNRARGNRSLTRAALVKIVGKGKDEATMIAEFAQLLAELSQGKEPKAVPSATDKLLSKIEALITAIKGISFDELEGATRDRLVTDLVTLETFISEKLGQQKEEV</sequence>
<protein>
    <submittedName>
        <fullName evidence="4">ParB/RepB/Spo0J family partition protein</fullName>
    </submittedName>
</protein>
<dbReference type="InterPro" id="IPR003115">
    <property type="entry name" value="ParB_N"/>
</dbReference>
<keyword evidence="5" id="KW-1185">Reference proteome</keyword>
<dbReference type="InterPro" id="IPR036086">
    <property type="entry name" value="ParB/Sulfiredoxin_sf"/>
</dbReference>
<organism evidence="4 5">
    <name type="scientific">Geomonas propionica</name>
    <dbReference type="NCBI Taxonomy" id="2798582"/>
    <lineage>
        <taxon>Bacteria</taxon>
        <taxon>Pseudomonadati</taxon>
        <taxon>Thermodesulfobacteriota</taxon>
        <taxon>Desulfuromonadia</taxon>
        <taxon>Geobacterales</taxon>
        <taxon>Geobacteraceae</taxon>
        <taxon>Geomonas</taxon>
    </lineage>
</organism>
<dbReference type="Proteomes" id="UP000641025">
    <property type="component" value="Unassembled WGS sequence"/>
</dbReference>